<dbReference type="SUPFAM" id="SSF48056">
    <property type="entry name" value="Di-copper centre-containing domain"/>
    <property type="match status" value="1"/>
</dbReference>
<evidence type="ECO:0000259" key="4">
    <source>
        <dbReference type="Pfam" id="PF03722"/>
    </source>
</evidence>
<dbReference type="InterPro" id="IPR037020">
    <property type="entry name" value="Hemocyanin_C_sf"/>
</dbReference>
<sequence>MKLFIAAIAVSLAVLVSGSYVQQQPTGGDKMMKYADKDFLMKQKFFFEILRNIHMPLQYEEYMVYTKTWVEDMKMYNNVDQVMMFMNMYKMNMFLEKGKVFTIYNKLMMKQTYMLFTFLYNSMDWDTYYKNVIWARENINEGMFIYAVTLTVLHRTDLRGMVLPAIYEIYPYYFFNTDMIRSVTFRKMYDPKFGFYGNGKYNVVYSNYTQTYPVDSVKMMMDGDMMMMDGNMMMSYYYNDIGLNSYYYYFMMDYPFFLDGDMFGLMKERTGEMYLYMHQQLLARYNLERFSNYMRPIKTLTWRFPLKLGFFSMLSYWNGMSFKNRDFNYMIKDDDYLKLEWLMDWEMRMRKMIDDGYFMMDDGTKIDMRDWKNIDFLGKMMNCNMDNMLCTNSTFVDVMSRMLLSGNDFMSKMVWPSALMHFETSLRDPMFYSMWDRMLEFYYMFKSYLPMYTVDELMYKGVVIKDVVVDKLMTYFEYFDADISNVVPMTNVDKYWDMTVLGRTMRLNHKPFTYTLNVMSEITGKGMLRVFLGPKFMDMMDINTFRTMFVEIDQYMVDLIVGKNTIIRNSRDFFWSVRDRTMYTDLYKKMMMSIAGKDKFILDMSEAHCGFPDRLILPKGWTSGMQMQMYFVITPYMMTEVKGDMIFDKTYMCGMTTMDMLPMGFPFDRKIDMTYWYTKNMMFKDVMIYHMDEMKVNQSY</sequence>
<protein>
    <submittedName>
        <fullName evidence="6 7">Hexamerin 2 beta</fullName>
    </submittedName>
</protein>
<evidence type="ECO:0000259" key="5">
    <source>
        <dbReference type="Pfam" id="PF03723"/>
    </source>
</evidence>
<dbReference type="VEuPathDB" id="VectorBase:CQUJHB000372"/>
<dbReference type="Gene3D" id="1.20.1370.10">
    <property type="entry name" value="Hemocyanin, N-terminal domain"/>
    <property type="match status" value="1"/>
</dbReference>
<accession>B0WQZ9</accession>
<dbReference type="InterPro" id="IPR005203">
    <property type="entry name" value="Hemocyanin_C"/>
</dbReference>
<name>B0WQZ9_CULQU</name>
<dbReference type="Pfam" id="PF00372">
    <property type="entry name" value="Hemocyanin_M"/>
    <property type="match status" value="1"/>
</dbReference>
<dbReference type="InterPro" id="IPR000896">
    <property type="entry name" value="Hemocyanin/hexamerin_mid_dom"/>
</dbReference>
<dbReference type="InParanoid" id="B0WQZ9"/>
<dbReference type="InterPro" id="IPR014756">
    <property type="entry name" value="Ig_E-set"/>
</dbReference>
<dbReference type="EnsemblMetazoa" id="CPIJ009506-RA">
    <property type="protein sequence ID" value="CPIJ009506-PA"/>
    <property type="gene ID" value="CPIJ009506"/>
</dbReference>
<evidence type="ECO:0000313" key="6">
    <source>
        <dbReference type="EMBL" id="EDS33086.1"/>
    </source>
</evidence>
<dbReference type="Proteomes" id="UP000002320">
    <property type="component" value="Unassembled WGS sequence"/>
</dbReference>
<dbReference type="HOGENOM" id="CLU_012213_1_0_1"/>
<dbReference type="Gene3D" id="2.60.40.1520">
    <property type="entry name" value="Hemocyanin, C-terminal domain"/>
    <property type="match status" value="1"/>
</dbReference>
<evidence type="ECO:0000313" key="8">
    <source>
        <dbReference type="Proteomes" id="UP000002320"/>
    </source>
</evidence>
<dbReference type="InterPro" id="IPR005204">
    <property type="entry name" value="Hemocyanin_N"/>
</dbReference>
<dbReference type="GO" id="GO:0097009">
    <property type="term" value="P:energy homeostasis"/>
    <property type="evidence" value="ECO:0007669"/>
    <property type="project" value="UniProtKB-ARBA"/>
</dbReference>
<feature type="chain" id="PRO_5011408398" evidence="2">
    <location>
        <begin position="19"/>
        <end position="700"/>
    </location>
</feature>
<keyword evidence="2" id="KW-0732">Signal</keyword>
<gene>
    <name evidence="7" type="primary">6041945</name>
    <name evidence="6" type="ORF">CpipJ_CPIJ009506</name>
</gene>
<dbReference type="Pfam" id="PF03723">
    <property type="entry name" value="Hemocyanin_C"/>
    <property type="match status" value="1"/>
</dbReference>
<dbReference type="PROSITE" id="PS00210">
    <property type="entry name" value="HEMOCYANIN_2"/>
    <property type="match status" value="1"/>
</dbReference>
<dbReference type="InterPro" id="IPR013788">
    <property type="entry name" value="Hemocyanin/hexamerin"/>
</dbReference>
<dbReference type="eggNOG" id="ENOG502QR98">
    <property type="taxonomic scope" value="Eukaryota"/>
</dbReference>
<dbReference type="Pfam" id="PF03722">
    <property type="entry name" value="Hemocyanin_N"/>
    <property type="match status" value="1"/>
</dbReference>
<dbReference type="PANTHER" id="PTHR11511">
    <property type="entry name" value="LARVAL STORAGE PROTEIN/PHENOLOXIDASE"/>
    <property type="match status" value="1"/>
</dbReference>
<organism>
    <name type="scientific">Culex quinquefasciatus</name>
    <name type="common">Southern house mosquito</name>
    <name type="synonym">Culex pungens</name>
    <dbReference type="NCBI Taxonomy" id="7176"/>
    <lineage>
        <taxon>Eukaryota</taxon>
        <taxon>Metazoa</taxon>
        <taxon>Ecdysozoa</taxon>
        <taxon>Arthropoda</taxon>
        <taxon>Hexapoda</taxon>
        <taxon>Insecta</taxon>
        <taxon>Pterygota</taxon>
        <taxon>Neoptera</taxon>
        <taxon>Endopterygota</taxon>
        <taxon>Diptera</taxon>
        <taxon>Nematocera</taxon>
        <taxon>Culicoidea</taxon>
        <taxon>Culicidae</taxon>
        <taxon>Culicinae</taxon>
        <taxon>Culicini</taxon>
        <taxon>Culex</taxon>
        <taxon>Culex</taxon>
    </lineage>
</organism>
<feature type="domain" description="Hemocyanin N-terminal" evidence="4">
    <location>
        <begin position="39"/>
        <end position="160"/>
    </location>
</feature>
<dbReference type="GO" id="GO:0045735">
    <property type="term" value="F:nutrient reservoir activity"/>
    <property type="evidence" value="ECO:0007669"/>
    <property type="project" value="UniProtKB-KW"/>
</dbReference>
<dbReference type="OMA" id="YHMDEMK"/>
<dbReference type="STRING" id="7176.B0WQZ9"/>
<keyword evidence="8" id="KW-1185">Reference proteome</keyword>
<dbReference type="PRINTS" id="PR00187">
    <property type="entry name" value="HAEMOCYANIN"/>
</dbReference>
<feature type="signal peptide" evidence="2">
    <location>
        <begin position="1"/>
        <end position="18"/>
    </location>
</feature>
<dbReference type="AlphaFoldDB" id="B0WQZ9"/>
<dbReference type="VEuPathDB" id="VectorBase:CPIJ009506"/>
<reference evidence="7" key="2">
    <citation type="submission" date="2020-05" db="UniProtKB">
        <authorList>
            <consortium name="EnsemblMetazoa"/>
        </authorList>
    </citation>
    <scope>IDENTIFICATION</scope>
    <source>
        <strain evidence="7">JHB</strain>
    </source>
</reference>
<reference evidence="6" key="1">
    <citation type="submission" date="2007-03" db="EMBL/GenBank/DDBJ databases">
        <title>Annotation of Culex pipiens quinquefasciatus.</title>
        <authorList>
            <consortium name="The Broad Institute Genome Sequencing Platform"/>
            <person name="Atkinson P.W."/>
            <person name="Hemingway J."/>
            <person name="Christensen B.M."/>
            <person name="Higgs S."/>
            <person name="Kodira C."/>
            <person name="Hannick L."/>
            <person name="Megy K."/>
            <person name="O'Leary S."/>
            <person name="Pearson M."/>
            <person name="Haas B.J."/>
            <person name="Mauceli E."/>
            <person name="Wortman J.R."/>
            <person name="Lee N.H."/>
            <person name="Guigo R."/>
            <person name="Stanke M."/>
            <person name="Alvarado L."/>
            <person name="Amedeo P."/>
            <person name="Antoine C.H."/>
            <person name="Arensburger P."/>
            <person name="Bidwell S.L."/>
            <person name="Crawford M."/>
            <person name="Camaro F."/>
            <person name="Devon K."/>
            <person name="Engels R."/>
            <person name="Hammond M."/>
            <person name="Howarth C."/>
            <person name="Koehrsen M."/>
            <person name="Lawson D."/>
            <person name="Montgomery P."/>
            <person name="Nene V."/>
            <person name="Nusbaum C."/>
            <person name="Puiu D."/>
            <person name="Romero-Severson J."/>
            <person name="Severson D.W."/>
            <person name="Shumway M."/>
            <person name="Sisk P."/>
            <person name="Stolte C."/>
            <person name="Zeng Q."/>
            <person name="Eisenstadt E."/>
            <person name="Fraser-Liggett C."/>
            <person name="Strausberg R."/>
            <person name="Galagan J."/>
            <person name="Birren B."/>
            <person name="Collins F.H."/>
        </authorList>
    </citation>
    <scope>NUCLEOTIDE SEQUENCE [LARGE SCALE GENOMIC DNA]</scope>
    <source>
        <strain evidence="6">JHB</strain>
    </source>
</reference>
<dbReference type="EMBL" id="DS232047">
    <property type="protein sequence ID" value="EDS33086.1"/>
    <property type="molecule type" value="Genomic_DNA"/>
</dbReference>
<evidence type="ECO:0000256" key="2">
    <source>
        <dbReference type="SAM" id="SignalP"/>
    </source>
</evidence>
<keyword evidence="1" id="KW-0758">Storage protein</keyword>
<dbReference type="InterPro" id="IPR008922">
    <property type="entry name" value="Di-copper_centre_dom_sf"/>
</dbReference>
<dbReference type="SUPFAM" id="SSF48050">
    <property type="entry name" value="Hemocyanin, N-terminal domain"/>
    <property type="match status" value="1"/>
</dbReference>
<dbReference type="Gene3D" id="1.10.1280.10">
    <property type="entry name" value="Di-copper center containing domain from catechol oxidase"/>
    <property type="match status" value="1"/>
</dbReference>
<dbReference type="SUPFAM" id="SSF81296">
    <property type="entry name" value="E set domains"/>
    <property type="match status" value="1"/>
</dbReference>
<dbReference type="KEGG" id="cqu:CpipJ_CPIJ009506"/>
<evidence type="ECO:0000313" key="7">
    <source>
        <dbReference type="EnsemblMetazoa" id="CPIJ009506-PA"/>
    </source>
</evidence>
<proteinExistence type="predicted"/>
<evidence type="ECO:0000259" key="3">
    <source>
        <dbReference type="Pfam" id="PF00372"/>
    </source>
</evidence>
<evidence type="ECO:0000256" key="1">
    <source>
        <dbReference type="ARBA" id="ARBA00022761"/>
    </source>
</evidence>
<feature type="domain" description="Hemocyanin C-terminal" evidence="5">
    <location>
        <begin position="452"/>
        <end position="690"/>
    </location>
</feature>
<dbReference type="PANTHER" id="PTHR11511:SF5">
    <property type="entry name" value="FAT-BODY PROTEIN 1-RELATED"/>
    <property type="match status" value="1"/>
</dbReference>
<dbReference type="OrthoDB" id="6371642at2759"/>
<dbReference type="GO" id="GO:0005615">
    <property type="term" value="C:extracellular space"/>
    <property type="evidence" value="ECO:0007669"/>
    <property type="project" value="UniProtKB-ARBA"/>
</dbReference>
<dbReference type="InterPro" id="IPR036697">
    <property type="entry name" value="Hemocyanin_N_sf"/>
</dbReference>
<feature type="domain" description="Hemocyanin middle" evidence="3">
    <location>
        <begin position="165"/>
        <end position="442"/>
    </location>
</feature>